<dbReference type="SUPFAM" id="SSF74650">
    <property type="entry name" value="Galactose mutarotase-like"/>
    <property type="match status" value="1"/>
</dbReference>
<dbReference type="RefSeq" id="WP_078695226.1">
    <property type="nucleotide sequence ID" value="NZ_FUYH01000001.1"/>
</dbReference>
<dbReference type="GO" id="GO:0004553">
    <property type="term" value="F:hydrolase activity, hydrolyzing O-glycosyl compounds"/>
    <property type="evidence" value="ECO:0007669"/>
    <property type="project" value="InterPro"/>
</dbReference>
<dbReference type="Pfam" id="PF21365">
    <property type="entry name" value="Glyco_hydro_31_3rd"/>
    <property type="match status" value="1"/>
</dbReference>
<protein>
    <submittedName>
        <fullName evidence="7">Alpha-glucosidase</fullName>
    </submittedName>
</protein>
<feature type="domain" description="Glycoside hydrolase family 31 TIM barrel" evidence="3">
    <location>
        <begin position="267"/>
        <end position="592"/>
    </location>
</feature>
<reference evidence="8" key="1">
    <citation type="submission" date="2017-02" db="EMBL/GenBank/DDBJ databases">
        <authorList>
            <person name="Varghese N."/>
            <person name="Submissions S."/>
        </authorList>
    </citation>
    <scope>NUCLEOTIDE SEQUENCE [LARGE SCALE GENOMIC DNA]</scope>
    <source>
        <strain evidence="8">USBA 833</strain>
    </source>
</reference>
<name>A0A1T4WGJ8_9CLOT</name>
<dbReference type="STRING" id="1147123.SAMN05443428_101193"/>
<accession>A0A1T4WGJ8</accession>
<evidence type="ECO:0000259" key="3">
    <source>
        <dbReference type="Pfam" id="PF01055"/>
    </source>
</evidence>
<dbReference type="InterPro" id="IPR033403">
    <property type="entry name" value="DUF5110"/>
</dbReference>
<dbReference type="PANTHER" id="PTHR22762">
    <property type="entry name" value="ALPHA-GLUCOSIDASE"/>
    <property type="match status" value="1"/>
</dbReference>
<keyword evidence="8" id="KW-1185">Reference proteome</keyword>
<dbReference type="InterPro" id="IPR000322">
    <property type="entry name" value="Glyco_hydro_31_TIM"/>
</dbReference>
<evidence type="ECO:0000259" key="6">
    <source>
        <dbReference type="Pfam" id="PF21365"/>
    </source>
</evidence>
<gene>
    <name evidence="7" type="ORF">SAMN05443428_101193</name>
</gene>
<dbReference type="GO" id="GO:0030246">
    <property type="term" value="F:carbohydrate binding"/>
    <property type="evidence" value="ECO:0007669"/>
    <property type="project" value="InterPro"/>
</dbReference>
<dbReference type="InterPro" id="IPR025887">
    <property type="entry name" value="Glyco_hydro_31_N_dom"/>
</dbReference>
<evidence type="ECO:0000256" key="2">
    <source>
        <dbReference type="RuleBase" id="RU361185"/>
    </source>
</evidence>
<dbReference type="InterPro" id="IPR048395">
    <property type="entry name" value="Glyco_hydro_31_C"/>
</dbReference>
<dbReference type="CDD" id="cd14752">
    <property type="entry name" value="GH31_N"/>
    <property type="match status" value="1"/>
</dbReference>
<feature type="domain" description="Glycoside hydrolase family 31 N-terminal" evidence="4">
    <location>
        <begin position="29"/>
        <end position="218"/>
    </location>
</feature>
<dbReference type="InterPro" id="IPR011013">
    <property type="entry name" value="Gal_mutarotase_sf_dom"/>
</dbReference>
<keyword evidence="2" id="KW-0326">Glycosidase</keyword>
<organism evidence="7 8">
    <name type="scientific">Caloramator quimbayensis</name>
    <dbReference type="NCBI Taxonomy" id="1147123"/>
    <lineage>
        <taxon>Bacteria</taxon>
        <taxon>Bacillati</taxon>
        <taxon>Bacillota</taxon>
        <taxon>Clostridia</taxon>
        <taxon>Eubacteriales</taxon>
        <taxon>Clostridiaceae</taxon>
        <taxon>Caloramator</taxon>
    </lineage>
</organism>
<evidence type="ECO:0000313" key="7">
    <source>
        <dbReference type="EMBL" id="SKA76422.1"/>
    </source>
</evidence>
<dbReference type="SUPFAM" id="SSF51011">
    <property type="entry name" value="Glycosyl hydrolase domain"/>
    <property type="match status" value="1"/>
</dbReference>
<feature type="domain" description="Glycosyl hydrolase family 31 C-terminal" evidence="6">
    <location>
        <begin position="601"/>
        <end position="688"/>
    </location>
</feature>
<dbReference type="Pfam" id="PF13802">
    <property type="entry name" value="Gal_mutarotas_2"/>
    <property type="match status" value="1"/>
</dbReference>
<evidence type="ECO:0000259" key="5">
    <source>
        <dbReference type="Pfam" id="PF17137"/>
    </source>
</evidence>
<evidence type="ECO:0000259" key="4">
    <source>
        <dbReference type="Pfam" id="PF13802"/>
    </source>
</evidence>
<dbReference type="PANTHER" id="PTHR22762:SF165">
    <property type="entry name" value="PUTATIVE (AFU_ORTHOLOGUE AFUA_1G06560)-RELATED"/>
    <property type="match status" value="1"/>
</dbReference>
<dbReference type="Gene3D" id="2.60.40.1760">
    <property type="entry name" value="glycosyl hydrolase (family 31)"/>
    <property type="match status" value="1"/>
</dbReference>
<keyword evidence="2" id="KW-0378">Hydrolase</keyword>
<dbReference type="InterPro" id="IPR017853">
    <property type="entry name" value="GH"/>
</dbReference>
<comment type="similarity">
    <text evidence="1 2">Belongs to the glycosyl hydrolase 31 family.</text>
</comment>
<dbReference type="Pfam" id="PF17137">
    <property type="entry name" value="DUF5110"/>
    <property type="match status" value="1"/>
</dbReference>
<dbReference type="Gene3D" id="3.20.20.80">
    <property type="entry name" value="Glycosidases"/>
    <property type="match status" value="1"/>
</dbReference>
<evidence type="ECO:0000256" key="1">
    <source>
        <dbReference type="ARBA" id="ARBA00007806"/>
    </source>
</evidence>
<dbReference type="AlphaFoldDB" id="A0A1T4WGJ8"/>
<dbReference type="Proteomes" id="UP000190105">
    <property type="component" value="Unassembled WGS sequence"/>
</dbReference>
<dbReference type="EMBL" id="FUYH01000001">
    <property type="protein sequence ID" value="SKA76422.1"/>
    <property type="molecule type" value="Genomic_DNA"/>
</dbReference>
<evidence type="ECO:0000313" key="8">
    <source>
        <dbReference type="Proteomes" id="UP000190105"/>
    </source>
</evidence>
<dbReference type="Pfam" id="PF01055">
    <property type="entry name" value="Glyco_hydro_31_2nd"/>
    <property type="match status" value="1"/>
</dbReference>
<dbReference type="InterPro" id="IPR013780">
    <property type="entry name" value="Glyco_hydro_b"/>
</dbReference>
<proteinExistence type="inferred from homology"/>
<dbReference type="OrthoDB" id="176168at2"/>
<dbReference type="CDD" id="cd06599">
    <property type="entry name" value="GH31_glycosidase_Aec37"/>
    <property type="match status" value="1"/>
</dbReference>
<dbReference type="GO" id="GO:0005975">
    <property type="term" value="P:carbohydrate metabolic process"/>
    <property type="evidence" value="ECO:0007669"/>
    <property type="project" value="InterPro"/>
</dbReference>
<dbReference type="SUPFAM" id="SSF51445">
    <property type="entry name" value="(Trans)glycosidases"/>
    <property type="match status" value="1"/>
</dbReference>
<sequence>MIKEKYLFKLIKNENNVIDFKLADGNTYVKVFVLEEDVIRFLMYENELKMDRTWLVAPGMDDIEKEGRDRLDISPFSKPEYVLNCDELTCTIETSKIKLVISLNGMKTAWYAKINGSEIKFASDRKTQAYNIEGSLGKGVFHYLERSLKEQYYGLGEKSGIAERHGRSFKMMSVDPMGYDAETTDPLYKHVPFYITRNKETGISFGIFYDNLSTSIFDMGKELDNYHGYYRYYNAEDGDLDYYIILGPEIKNVTQKFSYLTGRTIFSPKWSIGYSGSTMHYTDAPNAQERLQKFIELCKKYDIPCDSFQLSSGYTSIGKKRYVFNWNRDKFPSPKDIINYYHENGLRLCANIKPALLIDHPIYKELEENKMFVQDRTGEKTETAQFWDDLGAYVDFTNPKAYEWWKKEVTEKLLEYGIDSTWNDNNEYEIWDSDAKANGFGKEINIGQIRPLMSLLMMKASFEAQKEYNPKIRPYLISRSGCPGMQRYVQTWSGDNRTCYKTIKYNIKMGIGLSLSGIYNFGHDVGGFAGPAPEPEMFVRWVQNGIFHPRFTIHSWNDDGTVNEPWMYPQVLPYIREAIKFRVKITPYIYNLLYRAHEYYEPMVRPTFYNFENDTKTYEDCDDFMLGEDMLVASVVEEGQYEREVYLPEYNDGWYDYNTGLWFEGGQRIKVPAPLNYSPLFIRGGAIIPVNDAEITFETKSKDERGFMVFPHKNVGKTEFKLYEDDGYTNDYKKGIFAFVNVNMECDEEEIKIDISKEGKFELPYNKVKIHLPKSEVRKIVINGEMFEKNNENVYEAFVEEGR</sequence>
<dbReference type="Gene3D" id="2.60.40.1180">
    <property type="entry name" value="Golgi alpha-mannosidase II"/>
    <property type="match status" value="2"/>
</dbReference>
<feature type="domain" description="DUF5110" evidence="5">
    <location>
        <begin position="710"/>
        <end position="770"/>
    </location>
</feature>